<feature type="region of interest" description="Disordered" evidence="12">
    <location>
        <begin position="654"/>
        <end position="708"/>
    </location>
</feature>
<dbReference type="SMART" id="SM00445">
    <property type="entry name" value="LINK"/>
    <property type="match status" value="2"/>
</dbReference>
<feature type="compositionally biased region" description="Low complexity" evidence="12">
    <location>
        <begin position="733"/>
        <end position="746"/>
    </location>
</feature>
<feature type="compositionally biased region" description="Low complexity" evidence="12">
    <location>
        <begin position="1394"/>
        <end position="1407"/>
    </location>
</feature>
<feature type="region of interest" description="Disordered" evidence="12">
    <location>
        <begin position="465"/>
        <end position="503"/>
    </location>
</feature>
<evidence type="ECO:0000313" key="19">
    <source>
        <dbReference type="Ensembl" id="ENSECRP00000022376.1"/>
    </source>
</evidence>
<dbReference type="SMART" id="SM00179">
    <property type="entry name" value="EGF_CA"/>
    <property type="match status" value="2"/>
</dbReference>
<evidence type="ECO:0000256" key="12">
    <source>
        <dbReference type="SAM" id="MobiDB-lite"/>
    </source>
</evidence>
<dbReference type="SMART" id="SM00032">
    <property type="entry name" value="CCP"/>
    <property type="match status" value="1"/>
</dbReference>
<evidence type="ECO:0000256" key="11">
    <source>
        <dbReference type="PROSITE-ProRule" id="PRU00323"/>
    </source>
</evidence>
<dbReference type="CDD" id="cd00033">
    <property type="entry name" value="CCP"/>
    <property type="match status" value="1"/>
</dbReference>
<feature type="region of interest" description="Disordered" evidence="12">
    <location>
        <begin position="1678"/>
        <end position="1702"/>
    </location>
</feature>
<dbReference type="SMART" id="SM00409">
    <property type="entry name" value="IG"/>
    <property type="match status" value="1"/>
</dbReference>
<feature type="domain" description="C-type lectin" evidence="15">
    <location>
        <begin position="1498"/>
        <end position="1612"/>
    </location>
</feature>
<feature type="disulfide bond" evidence="10">
    <location>
        <begin position="1618"/>
        <end position="1661"/>
    </location>
</feature>
<dbReference type="GO" id="GO:0060218">
    <property type="term" value="P:hematopoietic stem cell differentiation"/>
    <property type="evidence" value="ECO:0007669"/>
    <property type="project" value="UniProtKB-ARBA"/>
</dbReference>
<evidence type="ECO:0000256" key="10">
    <source>
        <dbReference type="PROSITE-ProRule" id="PRU00302"/>
    </source>
</evidence>
<feature type="compositionally biased region" description="Basic and acidic residues" evidence="12">
    <location>
        <begin position="609"/>
        <end position="618"/>
    </location>
</feature>
<feature type="compositionally biased region" description="Low complexity" evidence="12">
    <location>
        <begin position="465"/>
        <end position="474"/>
    </location>
</feature>
<dbReference type="InterPro" id="IPR016187">
    <property type="entry name" value="CTDL_fold"/>
</dbReference>
<dbReference type="InterPro" id="IPR035976">
    <property type="entry name" value="Sushi/SCR/CCP_sf"/>
</dbReference>
<dbReference type="GO" id="GO:0005540">
    <property type="term" value="F:hyaluronic acid binding"/>
    <property type="evidence" value="ECO:0007669"/>
    <property type="project" value="InterPro"/>
</dbReference>
<dbReference type="InterPro" id="IPR036179">
    <property type="entry name" value="Ig-like_dom_sf"/>
</dbReference>
<dbReference type="InterPro" id="IPR018378">
    <property type="entry name" value="C-type_lectin_CS"/>
</dbReference>
<dbReference type="InterPro" id="IPR016186">
    <property type="entry name" value="C-type_lectin-like/link_sf"/>
</dbReference>
<feature type="domain" description="Sushi" evidence="17">
    <location>
        <begin position="1616"/>
        <end position="1676"/>
    </location>
</feature>
<dbReference type="InterPro" id="IPR001304">
    <property type="entry name" value="C-type_lectin-like"/>
</dbReference>
<dbReference type="Gene3D" id="3.10.100.10">
    <property type="entry name" value="Mannose-Binding Protein A, subunit A"/>
    <property type="match status" value="3"/>
</dbReference>
<dbReference type="SUPFAM" id="SSF57196">
    <property type="entry name" value="EGF/Laminin"/>
    <property type="match status" value="1"/>
</dbReference>
<evidence type="ECO:0000259" key="16">
    <source>
        <dbReference type="PROSITE" id="PS50835"/>
    </source>
</evidence>
<dbReference type="PROSITE" id="PS01187">
    <property type="entry name" value="EGF_CA"/>
    <property type="match status" value="1"/>
</dbReference>
<dbReference type="Gene3D" id="2.10.70.10">
    <property type="entry name" value="Complement Module, domain 1"/>
    <property type="match status" value="1"/>
</dbReference>
<dbReference type="Pfam" id="PF07686">
    <property type="entry name" value="V-set"/>
    <property type="match status" value="1"/>
</dbReference>
<dbReference type="PROSITE" id="PS01186">
    <property type="entry name" value="EGF_2"/>
    <property type="match status" value="1"/>
</dbReference>
<feature type="chain" id="PRO_5034296044" evidence="13">
    <location>
        <begin position="32"/>
        <end position="1714"/>
    </location>
</feature>
<feature type="region of interest" description="Disordered" evidence="12">
    <location>
        <begin position="1301"/>
        <end position="1339"/>
    </location>
</feature>
<evidence type="ECO:0000256" key="1">
    <source>
        <dbReference type="ARBA" id="ARBA00004613"/>
    </source>
</evidence>
<evidence type="ECO:0000256" key="4">
    <source>
        <dbReference type="ARBA" id="ARBA00022737"/>
    </source>
</evidence>
<keyword evidence="20" id="KW-1185">Reference proteome</keyword>
<dbReference type="FunFam" id="3.10.100.10:FF:000002">
    <property type="entry name" value="Hyaluronan proteoglycan link protein 1"/>
    <property type="match status" value="1"/>
</dbReference>
<evidence type="ECO:0000259" key="17">
    <source>
        <dbReference type="PROSITE" id="PS50923"/>
    </source>
</evidence>
<dbReference type="GO" id="GO:0001501">
    <property type="term" value="P:skeletal system development"/>
    <property type="evidence" value="ECO:0007669"/>
    <property type="project" value="TreeGrafter"/>
</dbReference>
<feature type="domain" description="Link" evidence="18">
    <location>
        <begin position="160"/>
        <end position="255"/>
    </location>
</feature>
<keyword evidence="5" id="KW-0654">Proteoglycan</keyword>
<dbReference type="PANTHER" id="PTHR22804">
    <property type="entry name" value="AGGRECAN/VERSICAN PROTEOGLYCAN"/>
    <property type="match status" value="1"/>
</dbReference>
<feature type="region of interest" description="Disordered" evidence="12">
    <location>
        <begin position="592"/>
        <end position="621"/>
    </location>
</feature>
<dbReference type="InterPro" id="IPR018097">
    <property type="entry name" value="EGF_Ca-bd_CS"/>
</dbReference>
<dbReference type="PROSITE" id="PS50963">
    <property type="entry name" value="LINK_2"/>
    <property type="match status" value="2"/>
</dbReference>
<reference evidence="19" key="2">
    <citation type="submission" date="2025-08" db="UniProtKB">
        <authorList>
            <consortium name="Ensembl"/>
        </authorList>
    </citation>
    <scope>IDENTIFICATION</scope>
</reference>
<dbReference type="Pfam" id="PF00059">
    <property type="entry name" value="Lectin_C"/>
    <property type="match status" value="1"/>
</dbReference>
<dbReference type="FunFam" id="2.10.70.10:FF:000003">
    <property type="entry name" value="Versican core protein"/>
    <property type="match status" value="1"/>
</dbReference>
<keyword evidence="6 9" id="KW-1015">Disulfide bond</keyword>
<dbReference type="SMART" id="SM00181">
    <property type="entry name" value="EGF"/>
    <property type="match status" value="2"/>
</dbReference>
<dbReference type="InterPro" id="IPR000152">
    <property type="entry name" value="EGF-type_Asp/Asn_hydroxyl_site"/>
</dbReference>
<feature type="compositionally biased region" description="Basic and acidic residues" evidence="12">
    <location>
        <begin position="1326"/>
        <end position="1339"/>
    </location>
</feature>
<dbReference type="PRINTS" id="PR01265">
    <property type="entry name" value="LINKMODULE"/>
</dbReference>
<feature type="signal peptide" evidence="13">
    <location>
        <begin position="1"/>
        <end position="31"/>
    </location>
</feature>
<feature type="domain" description="EGF-like" evidence="14">
    <location>
        <begin position="1449"/>
        <end position="1485"/>
    </location>
</feature>
<gene>
    <name evidence="19" type="primary">NCAN</name>
</gene>
<dbReference type="FunFam" id="2.10.25.10:FF:000472">
    <property type="entry name" value="Uncharacterized protein, isoform A"/>
    <property type="match status" value="1"/>
</dbReference>
<organism evidence="19 20">
    <name type="scientific">Erpetoichthys calabaricus</name>
    <name type="common">Rope fish</name>
    <name type="synonym">Calamoichthys calabaricus</name>
    <dbReference type="NCBI Taxonomy" id="27687"/>
    <lineage>
        <taxon>Eukaryota</taxon>
        <taxon>Metazoa</taxon>
        <taxon>Chordata</taxon>
        <taxon>Craniata</taxon>
        <taxon>Vertebrata</taxon>
        <taxon>Euteleostomi</taxon>
        <taxon>Actinopterygii</taxon>
        <taxon>Polypteriformes</taxon>
        <taxon>Polypteridae</taxon>
        <taxon>Erpetoichthys</taxon>
    </lineage>
</organism>
<dbReference type="InterPro" id="IPR050691">
    <property type="entry name" value="Hyaluronan_bind_Proteoglycan"/>
</dbReference>
<keyword evidence="3 13" id="KW-0732">Signal</keyword>
<dbReference type="GO" id="GO:0007417">
    <property type="term" value="P:central nervous system development"/>
    <property type="evidence" value="ECO:0007669"/>
    <property type="project" value="TreeGrafter"/>
</dbReference>
<dbReference type="GO" id="GO:0010001">
    <property type="term" value="P:glial cell differentiation"/>
    <property type="evidence" value="ECO:0007669"/>
    <property type="project" value="TreeGrafter"/>
</dbReference>
<evidence type="ECO:0000256" key="6">
    <source>
        <dbReference type="ARBA" id="ARBA00023157"/>
    </source>
</evidence>
<dbReference type="PROSITE" id="PS00022">
    <property type="entry name" value="EGF_1"/>
    <property type="match status" value="2"/>
</dbReference>
<dbReference type="InterPro" id="IPR007110">
    <property type="entry name" value="Ig-like_dom"/>
</dbReference>
<feature type="disulfide bond" evidence="9">
    <location>
        <begin position="1437"/>
        <end position="1446"/>
    </location>
</feature>
<dbReference type="FunFam" id="2.60.40.10:FF:000571">
    <property type="entry name" value="Neurocan core protein"/>
    <property type="match status" value="1"/>
</dbReference>
<feature type="region of interest" description="Disordered" evidence="12">
    <location>
        <begin position="721"/>
        <end position="746"/>
    </location>
</feature>
<evidence type="ECO:0000259" key="15">
    <source>
        <dbReference type="PROSITE" id="PS50041"/>
    </source>
</evidence>
<dbReference type="GO" id="GO:0005509">
    <property type="term" value="F:calcium ion binding"/>
    <property type="evidence" value="ECO:0007669"/>
    <property type="project" value="InterPro"/>
</dbReference>
<feature type="domain" description="EGF-like" evidence="14">
    <location>
        <begin position="1411"/>
        <end position="1447"/>
    </location>
</feature>
<dbReference type="GO" id="GO:0072534">
    <property type="term" value="C:perineuronal net"/>
    <property type="evidence" value="ECO:0007669"/>
    <property type="project" value="TreeGrafter"/>
</dbReference>
<evidence type="ECO:0000259" key="14">
    <source>
        <dbReference type="PROSITE" id="PS50026"/>
    </source>
</evidence>
<dbReference type="Ensembl" id="ENSECRT00000022850.1">
    <property type="protein sequence ID" value="ENSECRP00000022376.1"/>
    <property type="gene ID" value="ENSECRG00000015130.1"/>
</dbReference>
<feature type="region of interest" description="Disordered" evidence="12">
    <location>
        <begin position="789"/>
        <end position="827"/>
    </location>
</feature>
<keyword evidence="7" id="KW-0325">Glycoprotein</keyword>
<feature type="domain" description="Link" evidence="18">
    <location>
        <begin position="261"/>
        <end position="357"/>
    </location>
</feature>
<dbReference type="PROSITE" id="PS01241">
    <property type="entry name" value="LINK_1"/>
    <property type="match status" value="2"/>
</dbReference>
<evidence type="ECO:0000256" key="13">
    <source>
        <dbReference type="SAM" id="SignalP"/>
    </source>
</evidence>
<dbReference type="Pfam" id="PF00008">
    <property type="entry name" value="EGF"/>
    <property type="match status" value="2"/>
</dbReference>
<keyword evidence="9" id="KW-0245">EGF-like domain</keyword>
<comment type="subcellular location">
    <subcellularLocation>
        <location evidence="1">Secreted</location>
    </subcellularLocation>
</comment>
<feature type="disulfide bond" evidence="11">
    <location>
        <begin position="304"/>
        <end position="325"/>
    </location>
</feature>
<dbReference type="InterPro" id="IPR013106">
    <property type="entry name" value="Ig_V-set"/>
</dbReference>
<dbReference type="PROSITE" id="PS50041">
    <property type="entry name" value="C_TYPE_LECTIN_2"/>
    <property type="match status" value="1"/>
</dbReference>
<evidence type="ECO:0000256" key="2">
    <source>
        <dbReference type="ARBA" id="ARBA00022525"/>
    </source>
</evidence>
<dbReference type="InterPro" id="IPR000436">
    <property type="entry name" value="Sushi_SCR_CCP_dom"/>
</dbReference>
<dbReference type="CDD" id="cd03517">
    <property type="entry name" value="Link_domain_CSPGs_modules_1_3"/>
    <property type="match status" value="1"/>
</dbReference>
<feature type="disulfide bond" evidence="11">
    <location>
        <begin position="206"/>
        <end position="227"/>
    </location>
</feature>
<dbReference type="SUPFAM" id="SSF57535">
    <property type="entry name" value="Complement control module/SCR domain"/>
    <property type="match status" value="1"/>
</dbReference>
<dbReference type="SUPFAM" id="SSF56436">
    <property type="entry name" value="C-type lectin-like"/>
    <property type="match status" value="3"/>
</dbReference>
<dbReference type="CDD" id="cd03520">
    <property type="entry name" value="Link_domain_CSPGs_modules_2_4"/>
    <property type="match status" value="1"/>
</dbReference>
<dbReference type="SUPFAM" id="SSF48726">
    <property type="entry name" value="Immunoglobulin"/>
    <property type="match status" value="1"/>
</dbReference>
<keyword evidence="8" id="KW-0393">Immunoglobulin domain</keyword>
<dbReference type="Pfam" id="PF00193">
    <property type="entry name" value="Xlink"/>
    <property type="match status" value="2"/>
</dbReference>
<evidence type="ECO:0000313" key="20">
    <source>
        <dbReference type="Proteomes" id="UP000694620"/>
    </source>
</evidence>
<dbReference type="FunFam" id="3.10.100.10:FF:000003">
    <property type="entry name" value="Versican core protein"/>
    <property type="match status" value="1"/>
</dbReference>
<dbReference type="PANTHER" id="PTHR22804:SF24">
    <property type="entry name" value="NEUROCAN CORE PROTEIN"/>
    <property type="match status" value="1"/>
</dbReference>
<dbReference type="GO" id="GO:0005615">
    <property type="term" value="C:extracellular space"/>
    <property type="evidence" value="ECO:0007669"/>
    <property type="project" value="TreeGrafter"/>
</dbReference>
<sequence length="1714" mass="188357">MPPPCQPRVKMATHGCWIRLLVVLAPVLVAGNTGGVKLVNMKRVTHQMVHAGLAETTFLPCIFTLRPSPSREPPRIKWTKIVSEGGVKKEISVLVAKDNVIKVKKDFQDRVTLPGYPDNRYNATMALTNLHTSDSGIYRCEVVVGIDDEEDTVPLQVEGVVFHYRSPSDRYALTFEEAQRVCLENSAIIATVEQLQAAFDDGYDNCDAGWLADHTVRYPIRSPRPGCYGDREALPGVRNYGPRDPKELYDVYCYSRQQSGDVFHTTIPQKLSLATASTHCHSLGAQLATVGQLYLAWQNGFDRCDPGWLADGSVRYPITQPRRNCGGDTPGVRTVYQHANRTGFPDTMLLFDAYCYRGASHRAVASAAGLQLSKNSGNSSSANVDQKWTGSTEDQTWQTFSLEQEVQMGSSSQNDLGASSARKSAILEEQMNAIGSNDSSEISAEHVTFHLRPGQIKIDEDEQLSLASQSSLQSEKLPEDQQEFPVGRQSSLSLESQPEPQADESVNLLSTLVSEAEQKDHWDEGHRQQRGFMGDLSGHPTKDQGSLELGQKVKTVNQLPSHAEITHTHAPLNMGALPFTSTKYEAAMPTSITSGAAKRHSTSSAETEDPTHEPDIRSEQQPLESNYLMEILEGSNSQAHAGNEADEFERRARKGTLEHPPGPPSSLATPRFTDRWSPLEGTSGFAAHRSGGAAGSQQPTPVPETGDEVWASEPVAANIRALPPLHVSTKAQTPLETPSSPPESIATWTRLPTLTPLADLTAETSGDDLPTFKEILPLEYHIKGREVRRLSQEDTAENFSGEGKEEEESHRGATEWTSTQAVPQHSEMPRLAQLFSETEGSGSREEAGHLVRQEALNSTQGTPAAPMKEDTSLEVYSAVEPTSKGVDIVKEAMGTKEPLSVSTQLASFEAHQEEPELTRDLGEVSKQPIITKSQDDSAVTEEASPPIANIIVHQEDPGVTVEPGDILSQPATIETNLELHRVTGQTDGVSSQLITVEAHPENPGVTGEPDEVFTHLIIKEANLEEAWVTGEPHKDTSQLVNIKANQGDTPVTEKSLIIGANQEKDGVTGEQINLREDDPKVTEDPPNVWAHLAITVGKQEEIEMEKPVTVATHQAITNANQANTLVTDDSLQGWTNLEKDIVTEKPDKVFTQPIISEAHPDEPLVTEESNNELVLPFTIVGKTAPGGTEVTSAIVTENPQDVAEVRGAVDFVPHPTDVLPSSGLDLTVISTTALSGEDMNVTPSSTAHLATSMENSSSKTEHTLYVVSSSTVVPESKEILNTDQDSMEHMEPSKVQLQEAVSEHPGMQPTEQSQAFKKSMMNESYQEEHSRDQEVRHSGELEMHSPETLDESEQLIQLPLASPSTPPLSPMDATVEHTNATVGNQPPAEGTEELGGSAAGEETGAGAEPAMVEPCGTNPCLHGGTCLSNGTLSSCECQPGYSGENCEIDIDDCQSNPCKNGGTCIDEINSFVCLCLPSYGGDTCDKDTEGCEHSWRKFHGHCYRYFSHRHTWEDAEKDCREHSGHLASIHSLEEQNFINGLGHENTWIGLNDRTVEEDFQWTDNMALQYENWRENQPDNFFAGGEDCVVMIAHESGKWNDVPCNYNLPYVCKKGTVLCGSPPSVDNAFLIGRKRAHYDIHSTVRYQCADGFLQRHVPTVKCRSNGKWDRPKIICSKSRRAHRSRRHHHKARREWRKHRKHMDEGRWREDNRNYF</sequence>
<feature type="disulfide bond" evidence="10">
    <location>
        <begin position="1647"/>
        <end position="1674"/>
    </location>
</feature>
<dbReference type="InterPro" id="IPR013783">
    <property type="entry name" value="Ig-like_fold"/>
</dbReference>
<dbReference type="Gene3D" id="2.10.25.10">
    <property type="entry name" value="Laminin"/>
    <property type="match status" value="2"/>
</dbReference>
<dbReference type="PROSITE" id="PS50835">
    <property type="entry name" value="IG_LIKE"/>
    <property type="match status" value="1"/>
</dbReference>
<dbReference type="GO" id="GO:0007155">
    <property type="term" value="P:cell adhesion"/>
    <property type="evidence" value="ECO:0007669"/>
    <property type="project" value="InterPro"/>
</dbReference>
<dbReference type="PROSITE" id="PS50923">
    <property type="entry name" value="SUSHI"/>
    <property type="match status" value="1"/>
</dbReference>
<feature type="domain" description="Ig-like" evidence="16">
    <location>
        <begin position="26"/>
        <end position="156"/>
    </location>
</feature>
<evidence type="ECO:0000259" key="18">
    <source>
        <dbReference type="PROSITE" id="PS50963"/>
    </source>
</evidence>
<dbReference type="SMART" id="SM00034">
    <property type="entry name" value="CLECT"/>
    <property type="match status" value="1"/>
</dbReference>
<dbReference type="GO" id="GO:0002052">
    <property type="term" value="P:positive regulation of neuroblast proliferation"/>
    <property type="evidence" value="ECO:0007669"/>
    <property type="project" value="TreeGrafter"/>
</dbReference>
<dbReference type="InterPro" id="IPR000538">
    <property type="entry name" value="Link_dom"/>
</dbReference>
<evidence type="ECO:0000256" key="5">
    <source>
        <dbReference type="ARBA" id="ARBA00022974"/>
    </source>
</evidence>
<evidence type="ECO:0000256" key="3">
    <source>
        <dbReference type="ARBA" id="ARBA00022729"/>
    </source>
</evidence>
<dbReference type="Pfam" id="PF00084">
    <property type="entry name" value="Sushi"/>
    <property type="match status" value="1"/>
</dbReference>
<dbReference type="Proteomes" id="UP000694620">
    <property type="component" value="Chromosome 12"/>
</dbReference>
<dbReference type="GO" id="GO:1901222">
    <property type="term" value="P:regulation of non-canonical NF-kappaB signal transduction"/>
    <property type="evidence" value="ECO:0007669"/>
    <property type="project" value="UniProtKB-ARBA"/>
</dbReference>
<feature type="region of interest" description="Disordered" evidence="12">
    <location>
        <begin position="1379"/>
        <end position="1407"/>
    </location>
</feature>
<evidence type="ECO:0000256" key="8">
    <source>
        <dbReference type="ARBA" id="ARBA00023319"/>
    </source>
</evidence>
<dbReference type="PROSITE" id="PS00615">
    <property type="entry name" value="C_TYPE_LECTIN_1"/>
    <property type="match status" value="1"/>
</dbReference>
<feature type="compositionally biased region" description="Polar residues" evidence="12">
    <location>
        <begin position="488"/>
        <end position="499"/>
    </location>
</feature>
<feature type="compositionally biased region" description="Basic residues" evidence="12">
    <location>
        <begin position="1678"/>
        <end position="1699"/>
    </location>
</feature>
<dbReference type="InterPro" id="IPR001881">
    <property type="entry name" value="EGF-like_Ca-bd_dom"/>
</dbReference>
<dbReference type="GO" id="GO:0045202">
    <property type="term" value="C:synapse"/>
    <property type="evidence" value="ECO:0007669"/>
    <property type="project" value="TreeGrafter"/>
</dbReference>
<evidence type="ECO:0000256" key="7">
    <source>
        <dbReference type="ARBA" id="ARBA00023180"/>
    </source>
</evidence>
<dbReference type="CDD" id="cd00054">
    <property type="entry name" value="EGF_CA"/>
    <property type="match status" value="2"/>
</dbReference>
<proteinExistence type="predicted"/>
<dbReference type="PROSITE" id="PS00010">
    <property type="entry name" value="ASX_HYDROXYL"/>
    <property type="match status" value="1"/>
</dbReference>
<dbReference type="InterPro" id="IPR003599">
    <property type="entry name" value="Ig_sub"/>
</dbReference>
<feature type="disulfide bond" evidence="9">
    <location>
        <begin position="1475"/>
        <end position="1484"/>
    </location>
</feature>
<dbReference type="PROSITE" id="PS50026">
    <property type="entry name" value="EGF_3"/>
    <property type="match status" value="2"/>
</dbReference>
<keyword evidence="10" id="KW-0768">Sushi</keyword>
<accession>A0A8C4SWH0</accession>
<comment type="caution">
    <text evidence="9">Lacks conserved residue(s) required for the propagation of feature annotation.</text>
</comment>
<evidence type="ECO:0000256" key="9">
    <source>
        <dbReference type="PROSITE-ProRule" id="PRU00076"/>
    </source>
</evidence>
<dbReference type="Gene3D" id="2.60.40.10">
    <property type="entry name" value="Immunoglobulins"/>
    <property type="match status" value="1"/>
</dbReference>
<dbReference type="GeneTree" id="ENSGT00940000158649"/>
<keyword evidence="4" id="KW-0677">Repeat</keyword>
<reference evidence="19" key="3">
    <citation type="submission" date="2025-09" db="UniProtKB">
        <authorList>
            <consortium name="Ensembl"/>
        </authorList>
    </citation>
    <scope>IDENTIFICATION</scope>
</reference>
<dbReference type="InterPro" id="IPR000742">
    <property type="entry name" value="EGF"/>
</dbReference>
<keyword evidence="2" id="KW-0964">Secreted</keyword>
<protein>
    <submittedName>
        <fullName evidence="19">Neurocan</fullName>
    </submittedName>
</protein>
<reference evidence="19" key="1">
    <citation type="submission" date="2021-06" db="EMBL/GenBank/DDBJ databases">
        <authorList>
            <consortium name="Wellcome Sanger Institute Data Sharing"/>
        </authorList>
    </citation>
    <scope>NUCLEOTIDE SEQUENCE [LARGE SCALE GENOMIC DNA]</scope>
</reference>
<dbReference type="FunFam" id="3.10.100.10:FF:000011">
    <property type="entry name" value="Aggrecan core protein"/>
    <property type="match status" value="1"/>
</dbReference>
<feature type="compositionally biased region" description="Polar residues" evidence="12">
    <location>
        <begin position="1309"/>
        <end position="1324"/>
    </location>
</feature>
<name>A0A8C4SWH0_ERPCA</name>